<comment type="caution">
    <text evidence="1">The sequence shown here is derived from an EMBL/GenBank/DDBJ whole genome shotgun (WGS) entry which is preliminary data.</text>
</comment>
<reference evidence="1 2" key="1">
    <citation type="journal article" date="2018" name="Evol. Lett.">
        <title>Horizontal gene cluster transfer increased hallucinogenic mushroom diversity.</title>
        <authorList>
            <person name="Reynolds H.T."/>
            <person name="Vijayakumar V."/>
            <person name="Gluck-Thaler E."/>
            <person name="Korotkin H.B."/>
            <person name="Matheny P.B."/>
            <person name="Slot J.C."/>
        </authorList>
    </citation>
    <scope>NUCLEOTIDE SEQUENCE [LARGE SCALE GENOMIC DNA]</scope>
    <source>
        <strain evidence="1 2">SRW20</strain>
    </source>
</reference>
<gene>
    <name evidence="1" type="ORF">CVT26_015779</name>
</gene>
<keyword evidence="2" id="KW-1185">Reference proteome</keyword>
<protein>
    <submittedName>
        <fullName evidence="1">Uncharacterized protein</fullName>
    </submittedName>
</protein>
<evidence type="ECO:0000313" key="1">
    <source>
        <dbReference type="EMBL" id="PPR00976.1"/>
    </source>
</evidence>
<dbReference type="Proteomes" id="UP000284706">
    <property type="component" value="Unassembled WGS sequence"/>
</dbReference>
<name>A0A409YD87_9AGAR</name>
<dbReference type="AlphaFoldDB" id="A0A409YD87"/>
<dbReference type="InParanoid" id="A0A409YD87"/>
<proteinExistence type="predicted"/>
<evidence type="ECO:0000313" key="2">
    <source>
        <dbReference type="Proteomes" id="UP000284706"/>
    </source>
</evidence>
<accession>A0A409YD87</accession>
<organism evidence="1 2">
    <name type="scientific">Gymnopilus dilepis</name>
    <dbReference type="NCBI Taxonomy" id="231916"/>
    <lineage>
        <taxon>Eukaryota</taxon>
        <taxon>Fungi</taxon>
        <taxon>Dikarya</taxon>
        <taxon>Basidiomycota</taxon>
        <taxon>Agaricomycotina</taxon>
        <taxon>Agaricomycetes</taxon>
        <taxon>Agaricomycetidae</taxon>
        <taxon>Agaricales</taxon>
        <taxon>Agaricineae</taxon>
        <taxon>Hymenogastraceae</taxon>
        <taxon>Gymnopilus</taxon>
    </lineage>
</organism>
<sequence length="102" mass="11340">MSRLTDAFICMDSKVPTYGYMMHCGSTEYSNYPLFGDNHTSHEERIFPGHDITVTGMIHNADSVADYARTSQYKASSSSLPALGTPREISFGKPFHVLQKST</sequence>
<dbReference type="EMBL" id="NHYE01000975">
    <property type="protein sequence ID" value="PPR00976.1"/>
    <property type="molecule type" value="Genomic_DNA"/>
</dbReference>